<evidence type="ECO:0000313" key="9">
    <source>
        <dbReference type="EMBL" id="KAJ4940805.1"/>
    </source>
</evidence>
<evidence type="ECO:0000259" key="8">
    <source>
        <dbReference type="Pfam" id="PF00685"/>
    </source>
</evidence>
<name>A0AAD6BDG3_9TELE</name>
<dbReference type="FunFam" id="3.40.50.300:FF:001224">
    <property type="entry name" value="Sulfotransferase"/>
    <property type="match status" value="1"/>
</dbReference>
<keyword evidence="2" id="KW-0325">Glycoprotein</keyword>
<keyword evidence="10" id="KW-1185">Reference proteome</keyword>
<gene>
    <name evidence="9" type="ORF">JOQ06_027097</name>
</gene>
<keyword evidence="1 6" id="KW-0808">Transferase</keyword>
<dbReference type="SUPFAM" id="SSF52540">
    <property type="entry name" value="P-loop containing nucleoside triphosphate hydrolases"/>
    <property type="match status" value="1"/>
</dbReference>
<comment type="similarity">
    <text evidence="6">Belongs to the sulfotransferase 1 family.</text>
</comment>
<evidence type="ECO:0000313" key="10">
    <source>
        <dbReference type="Proteomes" id="UP001219934"/>
    </source>
</evidence>
<protein>
    <recommendedName>
        <fullName evidence="6">Sulfotransferase</fullName>
        <ecNumber evidence="6">2.8.2.-</ecNumber>
    </recommendedName>
</protein>
<evidence type="ECO:0000256" key="4">
    <source>
        <dbReference type="PIRSR" id="PIRSR637359-2"/>
    </source>
</evidence>
<feature type="binding site" evidence="4">
    <location>
        <position position="245"/>
    </location>
    <ligand>
        <name>3'-phosphoadenylyl sulfate</name>
        <dbReference type="ChEBI" id="CHEBI:58339"/>
    </ligand>
</feature>
<sequence length="407" mass="46913">MACVLLFSRLHPFSHRLTRTSICLLSLFISYLCYCALFPADTIMHKPGDPTPSCQRVLADGAKRRIQKTPSCVLPLDARPINVEVSRLKSDQRPPSILHIDTPSPPMGNLKFGNKKLPNAIIVGVKKGGTRAVLEFIRIHPDVRAAGTETHFFDRNYDRGLEWYRKGYELCLLVWIYRIAIYQSSPNNKKRMFTLCFHLSFRGLMPRTLESQITMEKTPSYFVTKETPHRISVMSRNTKLIVVVRNPVTRAISDYTQTLTKSPDLPSFQDLAFRNQSLGIVDTSWNAIRIGLYALHLENWLRYFPLAQIHFVSGERLITDPAGELARVQDFLGLKRIVTDKHFYFNRTKGFPCLKKPESSGSPRCLGKSKGRTHVQIDRDAIEQLRDFYRPYNIKFYEMVGHDFKWE</sequence>
<evidence type="ECO:0000256" key="6">
    <source>
        <dbReference type="RuleBase" id="RU361155"/>
    </source>
</evidence>
<keyword evidence="5" id="KW-1015">Disulfide bond</keyword>
<dbReference type="AlphaFoldDB" id="A0AAD6BDG3"/>
<feature type="transmembrane region" description="Helical" evidence="7">
    <location>
        <begin position="21"/>
        <end position="40"/>
    </location>
</feature>
<dbReference type="InterPro" id="IPR000863">
    <property type="entry name" value="Sulfotransferase_dom"/>
</dbReference>
<keyword evidence="7" id="KW-0472">Membrane</keyword>
<evidence type="ECO:0000256" key="3">
    <source>
        <dbReference type="PIRSR" id="PIRSR637359-1"/>
    </source>
</evidence>
<feature type="binding site" evidence="4">
    <location>
        <begin position="370"/>
        <end position="374"/>
    </location>
    <ligand>
        <name>3'-phosphoadenylyl sulfate</name>
        <dbReference type="ChEBI" id="CHEBI:58339"/>
    </ligand>
</feature>
<feature type="binding site" evidence="4">
    <location>
        <begin position="127"/>
        <end position="131"/>
    </location>
    <ligand>
        <name>3'-phosphoadenylyl sulfate</name>
        <dbReference type="ChEBI" id="CHEBI:58339"/>
    </ligand>
</feature>
<dbReference type="EC" id="2.8.2.-" evidence="6"/>
<evidence type="ECO:0000256" key="7">
    <source>
        <dbReference type="SAM" id="Phobius"/>
    </source>
</evidence>
<proteinExistence type="inferred from homology"/>
<dbReference type="PANTHER" id="PTHR10605:SF10">
    <property type="entry name" value="HEPARAN SULFATE GLUCOSAMINE 3-O-SULFOTRANSFERASE 2"/>
    <property type="match status" value="1"/>
</dbReference>
<keyword evidence="7" id="KW-1133">Transmembrane helix</keyword>
<accession>A0AAD6BDG3</accession>
<feature type="domain" description="Sulfotransferase" evidence="8">
    <location>
        <begin position="119"/>
        <end position="390"/>
    </location>
</feature>
<feature type="binding site" evidence="4">
    <location>
        <position position="253"/>
    </location>
    <ligand>
        <name>3'-phosphoadenylyl sulfate</name>
        <dbReference type="ChEBI" id="CHEBI:58339"/>
    </ligand>
</feature>
<dbReference type="GO" id="GO:0008467">
    <property type="term" value="F:[heparan sulfate]-glucosamine 3-sulfotransferase activity"/>
    <property type="evidence" value="ECO:0007669"/>
    <property type="project" value="TreeGrafter"/>
</dbReference>
<dbReference type="Gene3D" id="3.40.50.300">
    <property type="entry name" value="P-loop containing nucleotide triphosphate hydrolases"/>
    <property type="match status" value="1"/>
</dbReference>
<dbReference type="EMBL" id="JAPTMU010000007">
    <property type="protein sequence ID" value="KAJ4940805.1"/>
    <property type="molecule type" value="Genomic_DNA"/>
</dbReference>
<dbReference type="PANTHER" id="PTHR10605">
    <property type="entry name" value="HEPARAN SULFATE SULFOTRANSFERASE"/>
    <property type="match status" value="1"/>
</dbReference>
<dbReference type="Proteomes" id="UP001219934">
    <property type="component" value="Unassembled WGS sequence"/>
</dbReference>
<keyword evidence="7" id="KW-0812">Transmembrane</keyword>
<dbReference type="InterPro" id="IPR037359">
    <property type="entry name" value="NST/OST"/>
</dbReference>
<feature type="active site" description="For sulfotransferase activity" evidence="3">
    <location>
        <position position="127"/>
    </location>
</feature>
<dbReference type="Pfam" id="PF00685">
    <property type="entry name" value="Sulfotransfer_1"/>
    <property type="match status" value="1"/>
</dbReference>
<evidence type="ECO:0000256" key="1">
    <source>
        <dbReference type="ARBA" id="ARBA00022679"/>
    </source>
</evidence>
<reference evidence="9" key="1">
    <citation type="submission" date="2022-11" db="EMBL/GenBank/DDBJ databases">
        <title>Chromosome-level genome of Pogonophryne albipinna.</title>
        <authorList>
            <person name="Jo E."/>
        </authorList>
    </citation>
    <scope>NUCLEOTIDE SEQUENCE</scope>
    <source>
        <strain evidence="9">SGF0006</strain>
        <tissue evidence="9">Muscle</tissue>
    </source>
</reference>
<feature type="disulfide bond" evidence="5">
    <location>
        <begin position="353"/>
        <end position="365"/>
    </location>
</feature>
<organism evidence="9 10">
    <name type="scientific">Pogonophryne albipinna</name>
    <dbReference type="NCBI Taxonomy" id="1090488"/>
    <lineage>
        <taxon>Eukaryota</taxon>
        <taxon>Metazoa</taxon>
        <taxon>Chordata</taxon>
        <taxon>Craniata</taxon>
        <taxon>Vertebrata</taxon>
        <taxon>Euteleostomi</taxon>
        <taxon>Actinopterygii</taxon>
        <taxon>Neopterygii</taxon>
        <taxon>Teleostei</taxon>
        <taxon>Neoteleostei</taxon>
        <taxon>Acanthomorphata</taxon>
        <taxon>Eupercaria</taxon>
        <taxon>Perciformes</taxon>
        <taxon>Notothenioidei</taxon>
        <taxon>Pogonophryne</taxon>
    </lineage>
</organism>
<evidence type="ECO:0000256" key="5">
    <source>
        <dbReference type="PIRSR" id="PIRSR637359-3"/>
    </source>
</evidence>
<comment type="caution">
    <text evidence="9">The sequence shown here is derived from an EMBL/GenBank/DDBJ whole genome shotgun (WGS) entry which is preliminary data.</text>
</comment>
<dbReference type="InterPro" id="IPR027417">
    <property type="entry name" value="P-loop_NTPase"/>
</dbReference>
<evidence type="ECO:0000256" key="2">
    <source>
        <dbReference type="ARBA" id="ARBA00023180"/>
    </source>
</evidence>